<organism evidence="12 13">
    <name type="scientific">Candidatus Beckwithbacteria bacterium CG23_combo_of_CG06-09_8_20_14_all_34_8</name>
    <dbReference type="NCBI Taxonomy" id="1974497"/>
    <lineage>
        <taxon>Bacteria</taxon>
        <taxon>Candidatus Beckwithiibacteriota</taxon>
    </lineage>
</organism>
<dbReference type="EMBL" id="PCSR01000060">
    <property type="protein sequence ID" value="PIP53145.1"/>
    <property type="molecule type" value="Genomic_DNA"/>
</dbReference>
<dbReference type="GO" id="GO:0008658">
    <property type="term" value="F:penicillin binding"/>
    <property type="evidence" value="ECO:0007669"/>
    <property type="project" value="InterPro"/>
</dbReference>
<dbReference type="Proteomes" id="UP000229459">
    <property type="component" value="Unassembled WGS sequence"/>
</dbReference>
<name>A0A2H0B662_9BACT</name>
<accession>A0A2H0B662</accession>
<dbReference type="InterPro" id="IPR036138">
    <property type="entry name" value="PBP_dimer_sf"/>
</dbReference>
<evidence type="ECO:0000256" key="9">
    <source>
        <dbReference type="ARBA" id="ARBA00023316"/>
    </source>
</evidence>
<feature type="domain" description="Penicillin-binding protein transpeptidase" evidence="10">
    <location>
        <begin position="172"/>
        <end position="527"/>
    </location>
</feature>
<evidence type="ECO:0000256" key="1">
    <source>
        <dbReference type="ARBA" id="ARBA00004167"/>
    </source>
</evidence>
<keyword evidence="9" id="KW-0961">Cell wall biogenesis/degradation</keyword>
<evidence type="ECO:0000256" key="2">
    <source>
        <dbReference type="ARBA" id="ARBA00004236"/>
    </source>
</evidence>
<dbReference type="Pfam" id="PF00905">
    <property type="entry name" value="Transpeptidase"/>
    <property type="match status" value="1"/>
</dbReference>
<dbReference type="InterPro" id="IPR012338">
    <property type="entry name" value="Beta-lactam/transpept-like"/>
</dbReference>
<evidence type="ECO:0000256" key="8">
    <source>
        <dbReference type="ARBA" id="ARBA00023136"/>
    </source>
</evidence>
<evidence type="ECO:0000313" key="12">
    <source>
        <dbReference type="EMBL" id="PIP53145.1"/>
    </source>
</evidence>
<keyword evidence="7" id="KW-1133">Transmembrane helix</keyword>
<evidence type="ECO:0000256" key="4">
    <source>
        <dbReference type="ARBA" id="ARBA00022692"/>
    </source>
</evidence>
<keyword evidence="3" id="KW-1003">Cell membrane</keyword>
<dbReference type="PANTHER" id="PTHR30627">
    <property type="entry name" value="PEPTIDOGLYCAN D,D-TRANSPEPTIDASE"/>
    <property type="match status" value="1"/>
</dbReference>
<dbReference type="GO" id="GO:0071555">
    <property type="term" value="P:cell wall organization"/>
    <property type="evidence" value="ECO:0007669"/>
    <property type="project" value="TreeGrafter"/>
</dbReference>
<keyword evidence="6" id="KW-0573">Peptidoglycan synthesis</keyword>
<dbReference type="InterPro" id="IPR001460">
    <property type="entry name" value="PCN-bd_Tpept"/>
</dbReference>
<evidence type="ECO:0000259" key="10">
    <source>
        <dbReference type="Pfam" id="PF00905"/>
    </source>
</evidence>
<keyword evidence="8" id="KW-0472">Membrane</keyword>
<dbReference type="InterPro" id="IPR050515">
    <property type="entry name" value="Beta-lactam/transpept"/>
</dbReference>
<dbReference type="SUPFAM" id="SSF56519">
    <property type="entry name" value="Penicillin binding protein dimerisation domain"/>
    <property type="match status" value="1"/>
</dbReference>
<dbReference type="AlphaFoldDB" id="A0A2H0B662"/>
<comment type="subcellular location">
    <subcellularLocation>
        <location evidence="2">Cell membrane</location>
    </subcellularLocation>
    <subcellularLocation>
        <location evidence="1">Membrane</location>
        <topology evidence="1">Single-pass membrane protein</topology>
    </subcellularLocation>
</comment>
<feature type="domain" description="Penicillin-binding protein dimerisation" evidence="11">
    <location>
        <begin position="67"/>
        <end position="135"/>
    </location>
</feature>
<evidence type="ECO:0000256" key="5">
    <source>
        <dbReference type="ARBA" id="ARBA00022960"/>
    </source>
</evidence>
<dbReference type="PANTHER" id="PTHR30627:SF2">
    <property type="entry name" value="PEPTIDOGLYCAN D,D-TRANSPEPTIDASE MRDA"/>
    <property type="match status" value="1"/>
</dbReference>
<evidence type="ECO:0000256" key="7">
    <source>
        <dbReference type="ARBA" id="ARBA00022989"/>
    </source>
</evidence>
<gene>
    <name evidence="12" type="ORF">COX08_02550</name>
</gene>
<evidence type="ECO:0000313" key="13">
    <source>
        <dbReference type="Proteomes" id="UP000229459"/>
    </source>
</evidence>
<dbReference type="Gene3D" id="3.40.710.10">
    <property type="entry name" value="DD-peptidase/beta-lactamase superfamily"/>
    <property type="match status" value="1"/>
</dbReference>
<dbReference type="Pfam" id="PF03717">
    <property type="entry name" value="PBP_dimer"/>
    <property type="match status" value="1"/>
</dbReference>
<comment type="caution">
    <text evidence="12">The sequence shown here is derived from an EMBL/GenBank/DDBJ whole genome shotgun (WGS) entry which is preliminary data.</text>
</comment>
<protein>
    <recommendedName>
        <fullName evidence="14">Penicillin-binding protein 2</fullName>
    </recommendedName>
</protein>
<evidence type="ECO:0000256" key="3">
    <source>
        <dbReference type="ARBA" id="ARBA00022475"/>
    </source>
</evidence>
<keyword evidence="5" id="KW-0133">Cell shape</keyword>
<reference evidence="12 13" key="1">
    <citation type="submission" date="2017-09" db="EMBL/GenBank/DDBJ databases">
        <title>Depth-based differentiation of microbial function through sediment-hosted aquifers and enrichment of novel symbionts in the deep terrestrial subsurface.</title>
        <authorList>
            <person name="Probst A.J."/>
            <person name="Ladd B."/>
            <person name="Jarett J.K."/>
            <person name="Geller-Mcgrath D.E."/>
            <person name="Sieber C.M."/>
            <person name="Emerson J.B."/>
            <person name="Anantharaman K."/>
            <person name="Thomas B.C."/>
            <person name="Malmstrom R."/>
            <person name="Stieglmeier M."/>
            <person name="Klingl A."/>
            <person name="Woyke T."/>
            <person name="Ryan C.M."/>
            <person name="Banfield J.F."/>
        </authorList>
    </citation>
    <scope>NUCLEOTIDE SEQUENCE [LARGE SCALE GENOMIC DNA]</scope>
    <source>
        <strain evidence="12">CG23_combo_of_CG06-09_8_20_14_all_34_8</strain>
    </source>
</reference>
<sequence>MSNISRILVIAVTLVLIVRLAQLQLFQGRSFIQRSAQNRFRIENIPAVRGLIYDRNGDLLVDNQNGSRRYLKGPDFAHIIGYMATADVDDVEFFGVEMGSWVGKMGLEKEENQILSGINGGVVREYSANGMPLREFSQKNPISGRNIQLTLDGRLQHKARQLLLESGFSGTIVVSSLEGEILSLVSYPDFDPNIFSQNQQPEIVKVLQDLQKPLFNRAIGGLYPPASTFKLITSIAGLESKSITSQTEIEDTGILRVGEFSYSNWYYTGYGRTDGWVNLAKALQRSNDIYFYKVGEMTGIDNIDIWAKKMGLGTKTGISLEGESEGLVPNPVWKKETLGEDWYLGDTYITAIGQGNLLVTPIQVNFVTTEIADGGKRCPLNLVRLVSDGIPNNIVDKDISKRCYDLGISAKTLETIIQGMQLACDSGGTGWPLFQFKVINDKLPIDGLNFIDDASGSAKAVKIPVACKTGTAETGSFDQHGELNDKTHAWFTAFAPVSKPEIVVTVLLESAGQGSDIAGPLAREILKTYFENKE</sequence>
<proteinExistence type="predicted"/>
<evidence type="ECO:0000259" key="11">
    <source>
        <dbReference type="Pfam" id="PF03717"/>
    </source>
</evidence>
<dbReference type="GO" id="GO:0005886">
    <property type="term" value="C:plasma membrane"/>
    <property type="evidence" value="ECO:0007669"/>
    <property type="project" value="TreeGrafter"/>
</dbReference>
<dbReference type="InterPro" id="IPR005311">
    <property type="entry name" value="PBP_dimer"/>
</dbReference>
<dbReference type="Gene3D" id="3.90.1310.10">
    <property type="entry name" value="Penicillin-binding protein 2a (Domain 2)"/>
    <property type="match status" value="1"/>
</dbReference>
<evidence type="ECO:0000256" key="6">
    <source>
        <dbReference type="ARBA" id="ARBA00022984"/>
    </source>
</evidence>
<evidence type="ECO:0008006" key="14">
    <source>
        <dbReference type="Google" id="ProtNLM"/>
    </source>
</evidence>
<keyword evidence="4" id="KW-0812">Transmembrane</keyword>
<dbReference type="SUPFAM" id="SSF56601">
    <property type="entry name" value="beta-lactamase/transpeptidase-like"/>
    <property type="match status" value="1"/>
</dbReference>